<accession>A0ABW1G5G0</accession>
<dbReference type="Gene3D" id="3.40.190.10">
    <property type="entry name" value="Periplasmic binding protein-like II"/>
    <property type="match status" value="2"/>
</dbReference>
<evidence type="ECO:0000313" key="4">
    <source>
        <dbReference type="Proteomes" id="UP001596174"/>
    </source>
</evidence>
<organism evidence="3 4">
    <name type="scientific">Streptacidiphilus monticola</name>
    <dbReference type="NCBI Taxonomy" id="2161674"/>
    <lineage>
        <taxon>Bacteria</taxon>
        <taxon>Bacillati</taxon>
        <taxon>Actinomycetota</taxon>
        <taxon>Actinomycetes</taxon>
        <taxon>Kitasatosporales</taxon>
        <taxon>Streptomycetaceae</taxon>
        <taxon>Streptacidiphilus</taxon>
    </lineage>
</organism>
<sequence length="385" mass="40161">MTSTRARAAAVAGCLVASVLTLSACGSAASTSTGSSSDAKKASTATSAQDFGGMDALIAAAKKEGTLNAITLPRDWANYGALMDGFTKKYGIKINDENPEGSSQDEINAITTRKGQDRAPDVVDIGSSFAIDGAKSGIFAPYKVATFSSIPSGFAEPTGLWAHDYGGYISIGCNASKVKECPKSFADLLKPEYKGMVALNGDPTQANAAFSAVYAAAIANGGSLDDIQPGLDFFGKLKKAGNFNPVQAKQSTVESGETPITIDWDYLNSGYAAEFQSKGINWQVNVPSDGQYANYYNQAINKWAPHPAAARLWEEYLYSTEGQNLFMGGFARPVEFDAMKTAGTLDTGAAAKLAAVSGTPQLATPDQLTKAKAVVAAGWQKAIAG</sequence>
<dbReference type="SUPFAM" id="SSF53850">
    <property type="entry name" value="Periplasmic binding protein-like II"/>
    <property type="match status" value="1"/>
</dbReference>
<reference evidence="4" key="1">
    <citation type="journal article" date="2019" name="Int. J. Syst. Evol. Microbiol.">
        <title>The Global Catalogue of Microorganisms (GCM) 10K type strain sequencing project: providing services to taxonomists for standard genome sequencing and annotation.</title>
        <authorList>
            <consortium name="The Broad Institute Genomics Platform"/>
            <consortium name="The Broad Institute Genome Sequencing Center for Infectious Disease"/>
            <person name="Wu L."/>
            <person name="Ma J."/>
        </authorList>
    </citation>
    <scope>NUCLEOTIDE SEQUENCE [LARGE SCALE GENOMIC DNA]</scope>
    <source>
        <strain evidence="4">JCM 4816</strain>
    </source>
</reference>
<dbReference type="PROSITE" id="PS51257">
    <property type="entry name" value="PROKAR_LIPOPROTEIN"/>
    <property type="match status" value="1"/>
</dbReference>
<protein>
    <submittedName>
        <fullName evidence="3">ABC transporter substrate-binding protein</fullName>
    </submittedName>
</protein>
<keyword evidence="1 2" id="KW-0732">Signal</keyword>
<dbReference type="PANTHER" id="PTHR30006:SF2">
    <property type="entry name" value="ABC TRANSPORTER SUBSTRATE-BINDING PROTEIN"/>
    <property type="match status" value="1"/>
</dbReference>
<gene>
    <name evidence="3" type="ORF">ACFP3V_19560</name>
</gene>
<evidence type="ECO:0000313" key="3">
    <source>
        <dbReference type="EMBL" id="MFC5909402.1"/>
    </source>
</evidence>
<dbReference type="EMBL" id="JBHSQJ010000082">
    <property type="protein sequence ID" value="MFC5909402.1"/>
    <property type="molecule type" value="Genomic_DNA"/>
</dbReference>
<evidence type="ECO:0000256" key="2">
    <source>
        <dbReference type="SAM" id="SignalP"/>
    </source>
</evidence>
<comment type="caution">
    <text evidence="3">The sequence shown here is derived from an EMBL/GenBank/DDBJ whole genome shotgun (WGS) entry which is preliminary data.</text>
</comment>
<proteinExistence type="predicted"/>
<dbReference type="Proteomes" id="UP001596174">
    <property type="component" value="Unassembled WGS sequence"/>
</dbReference>
<feature type="signal peptide" evidence="2">
    <location>
        <begin position="1"/>
        <end position="24"/>
    </location>
</feature>
<name>A0ABW1G5G0_9ACTN</name>
<evidence type="ECO:0000256" key="1">
    <source>
        <dbReference type="ARBA" id="ARBA00022729"/>
    </source>
</evidence>
<dbReference type="RefSeq" id="WP_380585167.1">
    <property type="nucleotide sequence ID" value="NZ_JBHSQJ010000082.1"/>
</dbReference>
<keyword evidence="4" id="KW-1185">Reference proteome</keyword>
<dbReference type="Pfam" id="PF13343">
    <property type="entry name" value="SBP_bac_6"/>
    <property type="match status" value="1"/>
</dbReference>
<feature type="chain" id="PRO_5046242685" evidence="2">
    <location>
        <begin position="25"/>
        <end position="385"/>
    </location>
</feature>
<dbReference type="PANTHER" id="PTHR30006">
    <property type="entry name" value="THIAMINE-BINDING PERIPLASMIC PROTEIN-RELATED"/>
    <property type="match status" value="1"/>
</dbReference>